<sequence length="87" mass="9622">MRIDDSCSCYRGYTASFIGFAPADKPAFVVSVTIQAPQGIHWGGYLGGPVFKKVMSFVLQDKRIPPTLTQKTIYPLNEKDLKASQKP</sequence>
<evidence type="ECO:0000259" key="1">
    <source>
        <dbReference type="Pfam" id="PF00905"/>
    </source>
</evidence>
<gene>
    <name evidence="2" type="ORF">UFOPK3083_00403</name>
</gene>
<dbReference type="Pfam" id="PF00905">
    <property type="entry name" value="Transpeptidase"/>
    <property type="match status" value="1"/>
</dbReference>
<evidence type="ECO:0000313" key="2">
    <source>
        <dbReference type="EMBL" id="CAB4801964.1"/>
    </source>
</evidence>
<dbReference type="InterPro" id="IPR012338">
    <property type="entry name" value="Beta-lactam/transpept-like"/>
</dbReference>
<dbReference type="SUPFAM" id="SSF56601">
    <property type="entry name" value="beta-lactamase/transpeptidase-like"/>
    <property type="match status" value="1"/>
</dbReference>
<protein>
    <submittedName>
        <fullName evidence="2">Unannotated protein</fullName>
    </submittedName>
</protein>
<proteinExistence type="predicted"/>
<name>A0A6J6Y252_9ZZZZ</name>
<dbReference type="EMBL" id="CAFAAT010000025">
    <property type="protein sequence ID" value="CAB4801964.1"/>
    <property type="molecule type" value="Genomic_DNA"/>
</dbReference>
<feature type="domain" description="Penicillin-binding protein transpeptidase" evidence="1">
    <location>
        <begin position="7"/>
        <end position="55"/>
    </location>
</feature>
<dbReference type="InterPro" id="IPR001460">
    <property type="entry name" value="PCN-bd_Tpept"/>
</dbReference>
<reference evidence="2" key="1">
    <citation type="submission" date="2020-05" db="EMBL/GenBank/DDBJ databases">
        <authorList>
            <person name="Chiriac C."/>
            <person name="Salcher M."/>
            <person name="Ghai R."/>
            <person name="Kavagutti S V."/>
        </authorList>
    </citation>
    <scope>NUCLEOTIDE SEQUENCE</scope>
</reference>
<dbReference type="Gene3D" id="3.30.450.330">
    <property type="match status" value="1"/>
</dbReference>
<dbReference type="GO" id="GO:0008658">
    <property type="term" value="F:penicillin binding"/>
    <property type="evidence" value="ECO:0007669"/>
    <property type="project" value="InterPro"/>
</dbReference>
<dbReference type="AlphaFoldDB" id="A0A6J6Y252"/>
<organism evidence="2">
    <name type="scientific">freshwater metagenome</name>
    <dbReference type="NCBI Taxonomy" id="449393"/>
    <lineage>
        <taxon>unclassified sequences</taxon>
        <taxon>metagenomes</taxon>
        <taxon>ecological metagenomes</taxon>
    </lineage>
</organism>
<accession>A0A6J6Y252</accession>